<evidence type="ECO:0000256" key="4">
    <source>
        <dbReference type="ARBA" id="ARBA00022692"/>
    </source>
</evidence>
<evidence type="ECO:0000256" key="15">
    <source>
        <dbReference type="SAM" id="Phobius"/>
    </source>
</evidence>
<feature type="transmembrane region" description="Helical" evidence="15">
    <location>
        <begin position="185"/>
        <end position="202"/>
    </location>
</feature>
<dbReference type="Proteomes" id="UP000749559">
    <property type="component" value="Unassembled WGS sequence"/>
</dbReference>
<evidence type="ECO:0000256" key="3">
    <source>
        <dbReference type="ARBA" id="ARBA00017054"/>
    </source>
</evidence>
<dbReference type="InterPro" id="IPR011020">
    <property type="entry name" value="HTTM-like"/>
</dbReference>
<comment type="caution">
    <text evidence="17">The sequence shown here is derived from an EMBL/GenBank/DDBJ whole genome shotgun (WGS) entry which is preliminary data.</text>
</comment>
<evidence type="ECO:0000256" key="2">
    <source>
        <dbReference type="ARBA" id="ARBA00012248"/>
    </source>
</evidence>
<dbReference type="Pfam" id="PF22777">
    <property type="entry name" value="VKGC_lumenal_dom"/>
    <property type="match status" value="1"/>
</dbReference>
<evidence type="ECO:0000256" key="1">
    <source>
        <dbReference type="ARBA" id="ARBA00004477"/>
    </source>
</evidence>
<gene>
    <name evidence="17" type="ORF">OFUS_LOCUS18221</name>
</gene>
<sequence length="741" mass="86553">MARSKTDTAKNHTETKTSQPSWLRNLCGFDISDFTSWNAFVRLLHQPRDPASLAVMRILYGTLMCLDVIMERGLSYADVQWGDPDECRFPLFNFLHPLPLKWMYIVYLTMFTCSLGILLGFMYRICCVGFMLCYWYIFFLDKTSWNNHSYMFGLFAFVLCFMDANRCWSIDGIIWPKMRHSHVPLWNYTILRTQVFMVYFVAGLKKTEFDWVAGYSMVHLSKHWVFEPFRLVLTDDQIDLFVVHIGGFLLDISIGFVLFFDATRIYGFIFGGSFHLMNSQLFSIGMFPWTMIATMPLFCYTDWPRHLVKKLSKGHIDVTADPLEQSQHCLYDKEQIKSEEKSAEDNGATAGQSRILGPSRSGEYHKYMSMFVLFYITTQCILPYSHGITKGYNNWTNGLYGYSWDMMVHSWRNQHIRLTYVDNSNGEVGYLKPDGWTTTKRWSSHGDMLKQYAMCIQEKMTQYDLNNVSLYFDIWRSMNGRFQQRMFDPRVDMVTAQWHPLMDTSYLMPMLADLSDWRGKLKEIEDSLIEKTNDTDVVFVADFPGLYLENYVQPDLGNTSITVLHGEVKVTLVDDNNRNVTLTVNQSMQLPADAYHLVTTVSDTPSCYMYIFVNTTENQYIKNVTKFEDELSEGREDFNLTAALDEAEVEARKTDDQLTLAYCATIREREGFIQKAQKSTLQNIWLATKEFWLKKYFTFTRSIQMTWIAIRSIFNGTTFEYTQDILMPNDFIMESSIDYTT</sequence>
<dbReference type="AlphaFoldDB" id="A0A8S4PJN1"/>
<keyword evidence="10" id="KW-0456">Lyase</keyword>
<keyword evidence="4 15" id="KW-0812">Transmembrane</keyword>
<keyword evidence="8 15" id="KW-0472">Membrane</keyword>
<dbReference type="OrthoDB" id="206689at2759"/>
<feature type="transmembrane region" description="Helical" evidence="15">
    <location>
        <begin position="240"/>
        <end position="260"/>
    </location>
</feature>
<evidence type="ECO:0000256" key="11">
    <source>
        <dbReference type="ARBA" id="ARBA00030083"/>
    </source>
</evidence>
<evidence type="ECO:0000256" key="8">
    <source>
        <dbReference type="ARBA" id="ARBA00023136"/>
    </source>
</evidence>
<dbReference type="SUPFAM" id="SSF51182">
    <property type="entry name" value="RmlC-like cupins"/>
    <property type="match status" value="1"/>
</dbReference>
<evidence type="ECO:0000313" key="17">
    <source>
        <dbReference type="EMBL" id="CAH1793361.1"/>
    </source>
</evidence>
<evidence type="ECO:0000256" key="7">
    <source>
        <dbReference type="ARBA" id="ARBA00022990"/>
    </source>
</evidence>
<evidence type="ECO:0000256" key="6">
    <source>
        <dbReference type="ARBA" id="ARBA00022989"/>
    </source>
</evidence>
<comment type="subcellular location">
    <subcellularLocation>
        <location evidence="1">Endoplasmic reticulum membrane</location>
        <topology evidence="1">Multi-pass membrane protein</topology>
    </subcellularLocation>
</comment>
<dbReference type="PANTHER" id="PTHR12639:SF6">
    <property type="entry name" value="VITAMIN K-DEPENDENT GAMMA-CARBOXYLASE"/>
    <property type="match status" value="1"/>
</dbReference>
<feature type="domain" description="HTTM-like" evidence="16">
    <location>
        <begin position="45"/>
        <end position="303"/>
    </location>
</feature>
<evidence type="ECO:0000256" key="9">
    <source>
        <dbReference type="ARBA" id="ARBA00023157"/>
    </source>
</evidence>
<dbReference type="InterPro" id="IPR007782">
    <property type="entry name" value="VKG_COase"/>
</dbReference>
<evidence type="ECO:0000256" key="12">
    <source>
        <dbReference type="ARBA" id="ARBA00030249"/>
    </source>
</evidence>
<proteinExistence type="predicted"/>
<protein>
    <recommendedName>
        <fullName evidence="3">Vitamin K-dependent gamma-carboxylase</fullName>
        <ecNumber evidence="2">4.1.1.90</ecNumber>
    </recommendedName>
    <alternativeName>
        <fullName evidence="11">Gamma-glutamyl carboxylase</fullName>
    </alternativeName>
    <alternativeName>
        <fullName evidence="12">Peptidyl-glutamate 4-carboxylase</fullName>
    </alternativeName>
    <alternativeName>
        <fullName evidence="13">Vitamin K gamma glutamyl carboxylase</fullName>
    </alternativeName>
</protein>
<feature type="transmembrane region" description="Helical" evidence="15">
    <location>
        <begin position="149"/>
        <end position="165"/>
    </location>
</feature>
<evidence type="ECO:0000256" key="5">
    <source>
        <dbReference type="ARBA" id="ARBA00022824"/>
    </source>
</evidence>
<keyword evidence="5" id="KW-0256">Endoplasmic reticulum</keyword>
<comment type="catalytic activity">
    <reaction evidence="14">
        <text>4-carboxy-L-glutamyl-[protein] + 2,3-epoxyphylloquinone + H2O + H(+) = phylloquinol + L-glutamyl-[protein] + CO2 + O2</text>
        <dbReference type="Rhea" id="RHEA:45140"/>
        <dbReference type="Rhea" id="RHEA-COMP:10208"/>
        <dbReference type="Rhea" id="RHEA-COMP:11094"/>
        <dbReference type="ChEBI" id="CHEBI:15377"/>
        <dbReference type="ChEBI" id="CHEBI:15378"/>
        <dbReference type="ChEBI" id="CHEBI:15379"/>
        <dbReference type="ChEBI" id="CHEBI:15759"/>
        <dbReference type="ChEBI" id="CHEBI:16526"/>
        <dbReference type="ChEBI" id="CHEBI:28433"/>
        <dbReference type="ChEBI" id="CHEBI:29973"/>
        <dbReference type="ChEBI" id="CHEBI:84990"/>
        <dbReference type="EC" id="4.1.1.90"/>
    </reaction>
    <physiologicalReaction direction="right-to-left" evidence="14">
        <dbReference type="Rhea" id="RHEA:45142"/>
    </physiologicalReaction>
</comment>
<dbReference type="EMBL" id="CAIIXF020000009">
    <property type="protein sequence ID" value="CAH1793361.1"/>
    <property type="molecule type" value="Genomic_DNA"/>
</dbReference>
<dbReference type="SMART" id="SM00752">
    <property type="entry name" value="HTTM"/>
    <property type="match status" value="1"/>
</dbReference>
<evidence type="ECO:0000256" key="14">
    <source>
        <dbReference type="ARBA" id="ARBA00048415"/>
    </source>
</evidence>
<dbReference type="InterPro" id="IPR011051">
    <property type="entry name" value="RmlC_Cupin_sf"/>
</dbReference>
<dbReference type="Pfam" id="PF05090">
    <property type="entry name" value="HTTM"/>
    <property type="match status" value="1"/>
</dbReference>
<evidence type="ECO:0000313" key="18">
    <source>
        <dbReference type="Proteomes" id="UP000749559"/>
    </source>
</evidence>
<keyword evidence="6 15" id="KW-1133">Transmembrane helix</keyword>
<keyword evidence="18" id="KW-1185">Reference proteome</keyword>
<dbReference type="GO" id="GO:0019842">
    <property type="term" value="F:vitamin binding"/>
    <property type="evidence" value="ECO:0007669"/>
    <property type="project" value="TreeGrafter"/>
</dbReference>
<dbReference type="InterPro" id="IPR053935">
    <property type="entry name" value="VKGC_lumenal_dom"/>
</dbReference>
<dbReference type="InterPro" id="IPR053934">
    <property type="entry name" value="HTTM_dom"/>
</dbReference>
<evidence type="ECO:0000256" key="13">
    <source>
        <dbReference type="ARBA" id="ARBA00032107"/>
    </source>
</evidence>
<feature type="transmembrane region" description="Helical" evidence="15">
    <location>
        <begin position="104"/>
        <end position="137"/>
    </location>
</feature>
<organism evidence="17 18">
    <name type="scientific">Owenia fusiformis</name>
    <name type="common">Polychaete worm</name>
    <dbReference type="NCBI Taxonomy" id="6347"/>
    <lineage>
        <taxon>Eukaryota</taxon>
        <taxon>Metazoa</taxon>
        <taxon>Spiralia</taxon>
        <taxon>Lophotrochozoa</taxon>
        <taxon>Annelida</taxon>
        <taxon>Polychaeta</taxon>
        <taxon>Sedentaria</taxon>
        <taxon>Canalipalpata</taxon>
        <taxon>Sabellida</taxon>
        <taxon>Oweniida</taxon>
        <taxon>Oweniidae</taxon>
        <taxon>Owenia</taxon>
    </lineage>
</organism>
<reference evidence="17" key="1">
    <citation type="submission" date="2022-03" db="EMBL/GenBank/DDBJ databases">
        <authorList>
            <person name="Martin C."/>
        </authorList>
    </citation>
    <scope>NUCLEOTIDE SEQUENCE</scope>
</reference>
<keyword evidence="9" id="KW-1015">Disulfide bond</keyword>
<dbReference type="EC" id="4.1.1.90" evidence="2"/>
<dbReference type="GO" id="GO:0008488">
    <property type="term" value="F:gamma-glutamyl carboxylase activity"/>
    <property type="evidence" value="ECO:0007669"/>
    <property type="project" value="UniProtKB-EC"/>
</dbReference>
<keyword evidence="7" id="KW-0007">Acetylation</keyword>
<dbReference type="PANTHER" id="PTHR12639">
    <property type="entry name" value="VITAMIN K-DEPENDENT GAMMA-CARBOXYLASE"/>
    <property type="match status" value="1"/>
</dbReference>
<name>A0A8S4PJN1_OWEFU</name>
<dbReference type="GO" id="GO:0005789">
    <property type="term" value="C:endoplasmic reticulum membrane"/>
    <property type="evidence" value="ECO:0007669"/>
    <property type="project" value="UniProtKB-SubCell"/>
</dbReference>
<accession>A0A8S4PJN1</accession>
<evidence type="ECO:0000259" key="16">
    <source>
        <dbReference type="SMART" id="SM00752"/>
    </source>
</evidence>
<evidence type="ECO:0000256" key="10">
    <source>
        <dbReference type="ARBA" id="ARBA00023239"/>
    </source>
</evidence>